<dbReference type="Pfam" id="PF13439">
    <property type="entry name" value="Glyco_transf_4"/>
    <property type="match status" value="1"/>
</dbReference>
<dbReference type="AlphaFoldDB" id="A0A4Q7NRX6"/>
<organism evidence="5 6">
    <name type="scientific">Motilibacter rhizosphaerae</name>
    <dbReference type="NCBI Taxonomy" id="598652"/>
    <lineage>
        <taxon>Bacteria</taxon>
        <taxon>Bacillati</taxon>
        <taxon>Actinomycetota</taxon>
        <taxon>Actinomycetes</taxon>
        <taxon>Motilibacterales</taxon>
        <taxon>Motilibacteraceae</taxon>
        <taxon>Motilibacter</taxon>
    </lineage>
</organism>
<dbReference type="Pfam" id="PF00534">
    <property type="entry name" value="Glycos_transf_1"/>
    <property type="match status" value="1"/>
</dbReference>
<keyword evidence="6" id="KW-1185">Reference proteome</keyword>
<dbReference type="Proteomes" id="UP000293638">
    <property type="component" value="Unassembled WGS sequence"/>
</dbReference>
<feature type="domain" description="Glycosyl transferase family 1" evidence="3">
    <location>
        <begin position="517"/>
        <end position="666"/>
    </location>
</feature>
<keyword evidence="1" id="KW-0328">Glycosyltransferase</keyword>
<keyword evidence="2 5" id="KW-0808">Transferase</keyword>
<accession>A0A4Q7NRX6</accession>
<protein>
    <submittedName>
        <fullName evidence="5">Glycosyltransferase involved in cell wall biosynthesis</fullName>
    </submittedName>
</protein>
<dbReference type="PANTHER" id="PTHR45947">
    <property type="entry name" value="SULFOQUINOVOSYL TRANSFERASE SQD2"/>
    <property type="match status" value="1"/>
</dbReference>
<dbReference type="InterPro" id="IPR028098">
    <property type="entry name" value="Glyco_trans_4-like_N"/>
</dbReference>
<dbReference type="InterPro" id="IPR029044">
    <property type="entry name" value="Nucleotide-diphossugar_trans"/>
</dbReference>
<gene>
    <name evidence="5" type="ORF">EV189_2829</name>
</gene>
<sequence length="691" mass="73498">MSPNTLAPQDAGARTISVVVPSYRRPDLLVRCLDGLLAQDRPADQVVVVRRDTDEETRTALEAYVGRVDVAVVAEPGVLAAMARGVDAATGDVVAFTDDDAVPRPDWLATLLPHYDDAQVGGVGGRDVNHPAPDEPARTVAGAGRFTAWGGLLGFHHVVEGPAGDADVLKGVNMSFRRPALALPLSLPGSGAQVHFEVATSLHARTLGWRLVLDPAAVVDHYHGPRFDEDQRHRPQPVAVRNEAYNLVLCLLSYRPELLVRRAAFGLLVGDRATPGLLRAAAALARRDPATAARLLPSLRGQLAALRDVRRGVRPEMPAGTSAAPEDRSTAPLATLPRLRILHVLNDVEELGNGINNVTVDLACAQADAGHEVTVASQGGGWARVLEQHGVRLAALDQRRRSPSFALAPARLRRIVARVRPDVVHAHNVTGVLLARAALAGTRVPLVATVHNEGPEAKLMRYASASIVLSEAGRQHLLSQGFPAQRIRVLRNGTVDGARSRSREPLPPRGLAHPNVVTVCGMNKRKGIQDLLAALPAVRAAVPGTVLYLVGDGPDREEFERQAEQLALGDAVVFERFQPRPDAWLAEADVFVLASHHEPGGLVLAEAREAGCPIVATDVAGNPNMLDGGRAGLLVPPGEPEVLAAAVVRVLSEPGLADQLRAAAREGVEDLTVGRLADDVERVYRGLLAGR</sequence>
<feature type="domain" description="Glycosyltransferase subfamily 4-like N-terminal" evidence="4">
    <location>
        <begin position="353"/>
        <end position="493"/>
    </location>
</feature>
<dbReference type="CDD" id="cd03801">
    <property type="entry name" value="GT4_PimA-like"/>
    <property type="match status" value="1"/>
</dbReference>
<dbReference type="SUPFAM" id="SSF53756">
    <property type="entry name" value="UDP-Glycosyltransferase/glycogen phosphorylase"/>
    <property type="match status" value="1"/>
</dbReference>
<name>A0A4Q7NRX6_9ACTN</name>
<dbReference type="Gene3D" id="3.90.550.10">
    <property type="entry name" value="Spore Coat Polysaccharide Biosynthesis Protein SpsA, Chain A"/>
    <property type="match status" value="1"/>
</dbReference>
<dbReference type="InterPro" id="IPR050194">
    <property type="entry name" value="Glycosyltransferase_grp1"/>
</dbReference>
<dbReference type="EMBL" id="SGXD01000003">
    <property type="protein sequence ID" value="RZS87400.1"/>
    <property type="molecule type" value="Genomic_DNA"/>
</dbReference>
<dbReference type="GO" id="GO:1901137">
    <property type="term" value="P:carbohydrate derivative biosynthetic process"/>
    <property type="evidence" value="ECO:0007669"/>
    <property type="project" value="UniProtKB-ARBA"/>
</dbReference>
<evidence type="ECO:0000256" key="1">
    <source>
        <dbReference type="ARBA" id="ARBA00022676"/>
    </source>
</evidence>
<dbReference type="RefSeq" id="WP_130493527.1">
    <property type="nucleotide sequence ID" value="NZ_SGXD01000003.1"/>
</dbReference>
<dbReference type="PANTHER" id="PTHR45947:SF3">
    <property type="entry name" value="SULFOQUINOVOSYL TRANSFERASE SQD2"/>
    <property type="match status" value="1"/>
</dbReference>
<evidence type="ECO:0000313" key="6">
    <source>
        <dbReference type="Proteomes" id="UP000293638"/>
    </source>
</evidence>
<evidence type="ECO:0000256" key="2">
    <source>
        <dbReference type="ARBA" id="ARBA00022679"/>
    </source>
</evidence>
<evidence type="ECO:0000259" key="3">
    <source>
        <dbReference type="Pfam" id="PF00534"/>
    </source>
</evidence>
<proteinExistence type="predicted"/>
<dbReference type="Pfam" id="PF13641">
    <property type="entry name" value="Glyco_tranf_2_3"/>
    <property type="match status" value="1"/>
</dbReference>
<dbReference type="SUPFAM" id="SSF53448">
    <property type="entry name" value="Nucleotide-diphospho-sugar transferases"/>
    <property type="match status" value="1"/>
</dbReference>
<comment type="caution">
    <text evidence="5">The sequence shown here is derived from an EMBL/GenBank/DDBJ whole genome shotgun (WGS) entry which is preliminary data.</text>
</comment>
<evidence type="ECO:0000259" key="4">
    <source>
        <dbReference type="Pfam" id="PF13439"/>
    </source>
</evidence>
<evidence type="ECO:0000313" key="5">
    <source>
        <dbReference type="EMBL" id="RZS87400.1"/>
    </source>
</evidence>
<dbReference type="Gene3D" id="3.40.50.2000">
    <property type="entry name" value="Glycogen Phosphorylase B"/>
    <property type="match status" value="2"/>
</dbReference>
<dbReference type="CDD" id="cd00761">
    <property type="entry name" value="Glyco_tranf_GTA_type"/>
    <property type="match status" value="1"/>
</dbReference>
<reference evidence="5 6" key="1">
    <citation type="submission" date="2019-02" db="EMBL/GenBank/DDBJ databases">
        <title>Genomic Encyclopedia of Type Strains, Phase IV (KMG-IV): sequencing the most valuable type-strain genomes for metagenomic binning, comparative biology and taxonomic classification.</title>
        <authorList>
            <person name="Goeker M."/>
        </authorList>
    </citation>
    <scope>NUCLEOTIDE SEQUENCE [LARGE SCALE GENOMIC DNA]</scope>
    <source>
        <strain evidence="5 6">DSM 45622</strain>
    </source>
</reference>
<dbReference type="GO" id="GO:0016758">
    <property type="term" value="F:hexosyltransferase activity"/>
    <property type="evidence" value="ECO:0007669"/>
    <property type="project" value="TreeGrafter"/>
</dbReference>
<dbReference type="InterPro" id="IPR001296">
    <property type="entry name" value="Glyco_trans_1"/>
</dbReference>
<dbReference type="OrthoDB" id="153025at2"/>